<reference evidence="4" key="1">
    <citation type="submission" date="2017-02" db="UniProtKB">
        <authorList>
            <consortium name="WormBaseParasite"/>
        </authorList>
    </citation>
    <scope>IDENTIFICATION</scope>
</reference>
<name>A0A0R3T9G1_RODNA</name>
<gene>
    <name evidence="2" type="ORF">HNAJ_LOCUS3699</name>
</gene>
<proteinExistence type="predicted"/>
<feature type="domain" description="DUF5744" evidence="1">
    <location>
        <begin position="53"/>
        <end position="127"/>
    </location>
</feature>
<dbReference type="Pfam" id="PF19015">
    <property type="entry name" value="DUF5744"/>
    <property type="match status" value="1"/>
</dbReference>
<accession>A0A0R3T9G1</accession>
<sequence>MQGEYTYHRKLHNAPMRYYYSNYRKGVKDPDEKSVPKFKRFPIDSHTTSCFGDVLNGWHPPTSDQPWLMLTMPEVGALAESANKVNIYGSLMMETELKVHFFTDPPYGINNGQRTIDLEDLVFDVGNHTITTLTNLRK</sequence>
<dbReference type="WBParaSite" id="HNAJ_0000370001-mRNA-1">
    <property type="protein sequence ID" value="HNAJ_0000370001-mRNA-1"/>
    <property type="gene ID" value="HNAJ_0000370001"/>
</dbReference>
<dbReference type="EMBL" id="UZAE01002252">
    <property type="protein sequence ID" value="VDN99558.1"/>
    <property type="molecule type" value="Genomic_DNA"/>
</dbReference>
<dbReference type="AlphaFoldDB" id="A0A0R3T9G1"/>
<evidence type="ECO:0000313" key="2">
    <source>
        <dbReference type="EMBL" id="VDN99558.1"/>
    </source>
</evidence>
<organism evidence="4">
    <name type="scientific">Rodentolepis nana</name>
    <name type="common">Dwarf tapeworm</name>
    <name type="synonym">Hymenolepis nana</name>
    <dbReference type="NCBI Taxonomy" id="102285"/>
    <lineage>
        <taxon>Eukaryota</taxon>
        <taxon>Metazoa</taxon>
        <taxon>Spiralia</taxon>
        <taxon>Lophotrochozoa</taxon>
        <taxon>Platyhelminthes</taxon>
        <taxon>Cestoda</taxon>
        <taxon>Eucestoda</taxon>
        <taxon>Cyclophyllidea</taxon>
        <taxon>Hymenolepididae</taxon>
        <taxon>Rodentolepis</taxon>
    </lineage>
</organism>
<evidence type="ECO:0000313" key="3">
    <source>
        <dbReference type="Proteomes" id="UP000278807"/>
    </source>
</evidence>
<evidence type="ECO:0000259" key="1">
    <source>
        <dbReference type="Pfam" id="PF19015"/>
    </source>
</evidence>
<dbReference type="Proteomes" id="UP000278807">
    <property type="component" value="Unassembled WGS sequence"/>
</dbReference>
<dbReference type="InterPro" id="IPR044040">
    <property type="entry name" value="DUF5744"/>
</dbReference>
<evidence type="ECO:0000313" key="4">
    <source>
        <dbReference type="WBParaSite" id="HNAJ_0000370001-mRNA-1"/>
    </source>
</evidence>
<protein>
    <submittedName>
        <fullName evidence="4">DUF5744 domain-containing protein</fullName>
    </submittedName>
</protein>
<reference evidence="2 3" key="2">
    <citation type="submission" date="2018-11" db="EMBL/GenBank/DDBJ databases">
        <authorList>
            <consortium name="Pathogen Informatics"/>
        </authorList>
    </citation>
    <scope>NUCLEOTIDE SEQUENCE [LARGE SCALE GENOMIC DNA]</scope>
</reference>
<keyword evidence="3" id="KW-1185">Reference proteome</keyword>